<dbReference type="Gene3D" id="2.60.40.10">
    <property type="entry name" value="Immunoglobulins"/>
    <property type="match status" value="1"/>
</dbReference>
<keyword evidence="1" id="KW-1133">Transmembrane helix</keyword>
<feature type="domain" description="SpaA-like prealbumin fold" evidence="2">
    <location>
        <begin position="1123"/>
        <end position="1242"/>
    </location>
</feature>
<keyword evidence="1" id="KW-0472">Membrane</keyword>
<dbReference type="Pfam" id="PF17802">
    <property type="entry name" value="SpaA"/>
    <property type="match status" value="1"/>
</dbReference>
<sequence length="1291" mass="140780">MGKTKRDFKTRKFQLIAIVAILTIVIAYLSGTGKLGTMISANSSDPTVNDLFFSEQDKEDPLDTYTDLTVGEELILDVHSLNELDKTVQLELVEGLQLNKEKTVEANLDRSANEWLKEDKENILINLSDSQEKHLTKTRLIFDVMDEKEKKLVLKTLREETVYQSAPLLLNSEASEEKNTTTEEFEFQPIAPMSGNLNMDVDIAPVTTSVQSGTEAIYKLNLKTTGAMIPSYKNALLVVTLPSQANFTQNLSELIIAGVRPQYNATNRTLTYRFPELSTGQAYQVNIKVMPPNGTTLNDTKLTTTVRLSADNFSAVTVSAVVNVIASLPFSITKSYVGVEGKTTSEGPKPGDTIIWRIKATASSKASGLLFLKNNQKIVITDTLISDLAYSSTTSSVPPTRSGQTVTWSFDAPTLANQQQALTNSADLWSTEFLVRTRASTLINVTKTLTNDASVKVIDFGDKTTEMKSNQASIGIATGGTTLTPPEGTWYYPTYSGPLDGAGSAGPANPVPTVTDIATLGFAHTYIISPYQETVYGNKAKTIPYNWNNQEVYTKGYKYVSIIEKIDPNLIFESIAFSRPKNYARRDVPYSELNQIPRVTFKFEVNTVGNYKTTEVDSEKLATVPLMQLKRSDLKLVDSDRVLSYQVVYENRDGSAIQGGFASDTMGVMYRVKEGYVGRITNNLSYEGQVIGAATPFYRYPTNDDPATAIGPRSANVVKASTSIPVVSTAVTMVNKENVVETGDNKIFISLKNEVSSQIRVNKPINAAILLPEGVKLKSNPMPDYMDATGLRTSLRADARGGSYTNVTSNYNNTNRQLVRVKWNDPDLLPGQSVGAWLDVDVAATAPSPLLPIVYGFSGNSKFTVPTATGNSLTNSILEVDSDDLNGDANKTQNRVKSGNSYVMLREMNVQTEKLIKGERDSTYSRLGHTIPGGKIDYQLKISNTNNEPLTKFVLMDILPSVGDLGITDGAQRGSLFTPSMTGPITVPSDWVNKVTVSYSTAVNPKRDDLVKNVIYPGTTQKLTNPSSATTPTWLAASNVTNWATIHSFKIELNSGVSWVKGQGITLNFSMKAPDEVSIIDRSILDPAKEETSRAAWNSFAYGANTMQIVEPERVGVVMNGLGKVSIQKVDAANVATRLSGATFVIGATEDQLNSGNYIKIGSNGSLVYPGDLAYSTSLKNYEVTTNSQGIAQFEKLNLDGTNGKKYYLKEIKAPTGYQLPTKNIAVTASLDTSPATIQIGNIKKIAIPQTGSISLVLFLIIGTGLVGTGVMRYIKQQKNQKTIKQKRRGN</sequence>
<proteinExistence type="predicted"/>
<gene>
    <name evidence="3" type="ORF">BCR26_08355</name>
</gene>
<feature type="transmembrane region" description="Helical" evidence="1">
    <location>
        <begin position="1254"/>
        <end position="1275"/>
    </location>
</feature>
<comment type="caution">
    <text evidence="3">The sequence shown here is derived from an EMBL/GenBank/DDBJ whole genome shotgun (WGS) entry which is preliminary data.</text>
</comment>
<feature type="transmembrane region" description="Helical" evidence="1">
    <location>
        <begin position="12"/>
        <end position="31"/>
    </location>
</feature>
<accession>A0A1E5L174</accession>
<evidence type="ECO:0000313" key="4">
    <source>
        <dbReference type="Proteomes" id="UP000095256"/>
    </source>
</evidence>
<reference evidence="3 4" key="1">
    <citation type="submission" date="2016-09" db="EMBL/GenBank/DDBJ databases">
        <authorList>
            <person name="Capua I."/>
            <person name="De Benedictis P."/>
            <person name="Joannis T."/>
            <person name="Lombin L.H."/>
            <person name="Cattoli G."/>
        </authorList>
    </citation>
    <scope>NUCLEOTIDE SEQUENCE [LARGE SCALE GENOMIC DNA]</scope>
    <source>
        <strain evidence="3 4">LMG 25899</strain>
    </source>
</reference>
<name>A0A1E5L174_9ENTE</name>
<evidence type="ECO:0000313" key="3">
    <source>
        <dbReference type="EMBL" id="OEH83669.1"/>
    </source>
</evidence>
<evidence type="ECO:0000259" key="2">
    <source>
        <dbReference type="Pfam" id="PF17802"/>
    </source>
</evidence>
<dbReference type="RefSeq" id="WP_069697353.1">
    <property type="nucleotide sequence ID" value="NZ_JAGGMA010000008.1"/>
</dbReference>
<organism evidence="3 4">
    <name type="scientific">Enterococcus rivorum</name>
    <dbReference type="NCBI Taxonomy" id="762845"/>
    <lineage>
        <taxon>Bacteria</taxon>
        <taxon>Bacillati</taxon>
        <taxon>Bacillota</taxon>
        <taxon>Bacilli</taxon>
        <taxon>Lactobacillales</taxon>
        <taxon>Enterococcaceae</taxon>
        <taxon>Enterococcus</taxon>
    </lineage>
</organism>
<dbReference type="Proteomes" id="UP000095256">
    <property type="component" value="Unassembled WGS sequence"/>
</dbReference>
<keyword evidence="1" id="KW-0812">Transmembrane</keyword>
<keyword evidence="4" id="KW-1185">Reference proteome</keyword>
<dbReference type="OrthoDB" id="2056845at2"/>
<dbReference type="STRING" id="762845.BCR26_08355"/>
<evidence type="ECO:0000256" key="1">
    <source>
        <dbReference type="SAM" id="Phobius"/>
    </source>
</evidence>
<dbReference type="InterPro" id="IPR041033">
    <property type="entry name" value="SpaA_PFL_dom_1"/>
</dbReference>
<dbReference type="EMBL" id="MIEK01000004">
    <property type="protein sequence ID" value="OEH83669.1"/>
    <property type="molecule type" value="Genomic_DNA"/>
</dbReference>
<dbReference type="InterPro" id="IPR013783">
    <property type="entry name" value="Ig-like_fold"/>
</dbReference>
<protein>
    <recommendedName>
        <fullName evidence="2">SpaA-like prealbumin fold domain-containing protein</fullName>
    </recommendedName>
</protein>